<name>A0ACA9UFR4_BIOOC</name>
<evidence type="ECO:0000313" key="1">
    <source>
        <dbReference type="EMBL" id="CAG9951529.1"/>
    </source>
</evidence>
<protein>
    <submittedName>
        <fullName evidence="1">Uncharacterized protein</fullName>
    </submittedName>
</protein>
<proteinExistence type="predicted"/>
<dbReference type="EMBL" id="CADEHS020000345">
    <property type="protein sequence ID" value="CAG9951529.1"/>
    <property type="molecule type" value="Genomic_DNA"/>
</dbReference>
<comment type="caution">
    <text evidence="1">The sequence shown here is derived from an EMBL/GenBank/DDBJ whole genome shotgun (WGS) entry which is preliminary data.</text>
</comment>
<reference evidence="1" key="2">
    <citation type="submission" date="2021-10" db="EMBL/GenBank/DDBJ databases">
        <authorList>
            <person name="Piombo E."/>
        </authorList>
    </citation>
    <scope>NUCLEOTIDE SEQUENCE</scope>
</reference>
<reference evidence="1" key="1">
    <citation type="submission" date="2020-04" db="EMBL/GenBank/DDBJ databases">
        <authorList>
            <person name="Broberg M."/>
        </authorList>
    </citation>
    <scope>NUCLEOTIDE SEQUENCE</scope>
</reference>
<gene>
    <name evidence="1" type="ORF">CRV2_00016368</name>
</gene>
<dbReference type="Proteomes" id="UP000836387">
    <property type="component" value="Unassembled WGS sequence"/>
</dbReference>
<keyword evidence="2" id="KW-1185">Reference proteome</keyword>
<organism evidence="1 2">
    <name type="scientific">Clonostachys rosea f. rosea IK726</name>
    <dbReference type="NCBI Taxonomy" id="1349383"/>
    <lineage>
        <taxon>Eukaryota</taxon>
        <taxon>Fungi</taxon>
        <taxon>Dikarya</taxon>
        <taxon>Ascomycota</taxon>
        <taxon>Pezizomycotina</taxon>
        <taxon>Sordariomycetes</taxon>
        <taxon>Hypocreomycetidae</taxon>
        <taxon>Hypocreales</taxon>
        <taxon>Bionectriaceae</taxon>
        <taxon>Clonostachys</taxon>
    </lineage>
</organism>
<evidence type="ECO:0000313" key="2">
    <source>
        <dbReference type="Proteomes" id="UP000836387"/>
    </source>
</evidence>
<sequence>MASTCANHSSEGESCLKPAPLSCKNCRLVSYCGSECQKEHWAIHKKDCKCAVMSETWKPAWTIEDRTPDFVQEVAKSLEFGGSKHFWGNTPAIDVLRLDKNEGVDYDKKLNLLFAGKSEKALLRLHDSRLIDMYLPLASGDLRNVIKTITSLPDSFDKELSVVLNDKEFDVFARNAIMLLLCLVIVEPEEAASAITHIWYSSLIQESHINLLQEKIRPRIAQVCARIEGNSEDALQTTWEFETSSLQVTLSNDNWKRLLNFLKVPAGLTVDRANEIRTAVTLAKECRDFRDRKYSTMPRPHRLAEERFREDGIMVPFGGSRKPYTVPNPTMFQNPNQWPLPYTANPLHGWDMYELSAKSSSSATSDRYGILQAHVQTLLQQFHSRLRTHSCSFQLWNLNATELPGYLKKGSFARIERPSKNPHATMLMLFMNATREKFTTQDEIQETLRLVPVFSLAGFVRPPRPGLEPYGPDFMLFNRALGFYMDLETYFGRYVQECISKSAVMLTVVGDHRYVKEQRFDLLGSVCGMEMKEAHTIVDKWLRAPKLLPGQLGSRQEFDLLVQSDHGGYERYVEWKSVGSSMLARLMSMSLGG</sequence>
<accession>A0ACA9UFR4</accession>